<sequence>MKSRGKGKKGRLVLHFISKSHNAAMGRYNNFRTNKNHVDLMLDSRKQQAEQKREATLKYNCTIVSTLIDISRFLARQNLAFRGTSDGEEQGNYIQLVNLFRKYNSNFNQWFLDSSLRAHKVTYFTPQSQNEFIEIIGKEVHREVLQRIMDVPFISIMVDSTPDISKKEMYSIIVRYTRNFEIEERLFAFGEMSSKVGADIVEFILAFFKRYGISTTKIIAQSYDGASNMTGKNIGVQALLSKILNRKIIFIPCGAHRSNLVVKHSSCISIEYITLFNILQALYNYISSSVKRHMIYKTKIDQANYGLLLKDLCETRWYARYESLNAIYVSYHVLVKCLWELEDDSDNDTNTRHEAKSLRKKVVSFEFYVLVIFLRKVMAITNATTIQLQQEELNILAAVEMLTSLLELLQELRNDDDGFEQIFETAERELQRYDIDFEAEFHRLHRSRVRSSRIEENNKNPYVFTRKEFYTTLFRKIIDQLYMEYNTYLSTLNETLCWFKHLSPSTINGFTQNDADHLVNIVPGLDDALLLFQEFKQLAPSIMRCSSILEVAKIFKENSKIYPRASIVYQFMLTLPITVATNERSFSKLKLIKNYLRSTMDNQRLFYLLISSIEYDILDEIDMQKLVQDWAKMKDRKVVVY</sequence>
<dbReference type="EMBL" id="CAJNRE010008347">
    <property type="protein sequence ID" value="CAF2072567.1"/>
    <property type="molecule type" value="Genomic_DNA"/>
</dbReference>
<reference evidence="3" key="1">
    <citation type="submission" date="2021-02" db="EMBL/GenBank/DDBJ databases">
        <authorList>
            <person name="Nowell W R."/>
        </authorList>
    </citation>
    <scope>NUCLEOTIDE SEQUENCE</scope>
</reference>
<name>A0A816RJ53_9BILA</name>
<evidence type="ECO:0000313" key="4">
    <source>
        <dbReference type="Proteomes" id="UP000663824"/>
    </source>
</evidence>
<dbReference type="GO" id="GO:0046983">
    <property type="term" value="F:protein dimerization activity"/>
    <property type="evidence" value="ECO:0007669"/>
    <property type="project" value="InterPro"/>
</dbReference>
<dbReference type="SUPFAM" id="SSF53098">
    <property type="entry name" value="Ribonuclease H-like"/>
    <property type="match status" value="1"/>
</dbReference>
<evidence type="ECO:0008006" key="5">
    <source>
        <dbReference type="Google" id="ProtNLM"/>
    </source>
</evidence>
<dbReference type="PANTHER" id="PTHR45749:SF21">
    <property type="entry name" value="DUF4371 DOMAIN-CONTAINING PROTEIN"/>
    <property type="match status" value="1"/>
</dbReference>
<protein>
    <recommendedName>
        <fullName evidence="5">Zinc finger MYM-type protein 1-like</fullName>
    </recommendedName>
</protein>
<feature type="domain" description="HAT C-terminal dimerisation" evidence="1">
    <location>
        <begin position="547"/>
        <end position="613"/>
    </location>
</feature>
<feature type="domain" description="DUF4371" evidence="2">
    <location>
        <begin position="38"/>
        <end position="232"/>
    </location>
</feature>
<accession>A0A816RJ53</accession>
<evidence type="ECO:0000259" key="1">
    <source>
        <dbReference type="Pfam" id="PF05699"/>
    </source>
</evidence>
<dbReference type="InterPro" id="IPR008906">
    <property type="entry name" value="HATC_C_dom"/>
</dbReference>
<evidence type="ECO:0000313" key="3">
    <source>
        <dbReference type="EMBL" id="CAF2072567.1"/>
    </source>
</evidence>
<dbReference type="Proteomes" id="UP000663824">
    <property type="component" value="Unassembled WGS sequence"/>
</dbReference>
<evidence type="ECO:0000259" key="2">
    <source>
        <dbReference type="Pfam" id="PF14291"/>
    </source>
</evidence>
<organism evidence="3 4">
    <name type="scientific">Rotaria magnacalcarata</name>
    <dbReference type="NCBI Taxonomy" id="392030"/>
    <lineage>
        <taxon>Eukaryota</taxon>
        <taxon>Metazoa</taxon>
        <taxon>Spiralia</taxon>
        <taxon>Gnathifera</taxon>
        <taxon>Rotifera</taxon>
        <taxon>Eurotatoria</taxon>
        <taxon>Bdelloidea</taxon>
        <taxon>Philodinida</taxon>
        <taxon>Philodinidae</taxon>
        <taxon>Rotaria</taxon>
    </lineage>
</organism>
<dbReference type="InterPro" id="IPR025398">
    <property type="entry name" value="DUF4371"/>
</dbReference>
<dbReference type="InterPro" id="IPR012337">
    <property type="entry name" value="RNaseH-like_sf"/>
</dbReference>
<proteinExistence type="predicted"/>
<dbReference type="PANTHER" id="PTHR45749">
    <property type="match status" value="1"/>
</dbReference>
<dbReference type="AlphaFoldDB" id="A0A816RJ53"/>
<comment type="caution">
    <text evidence="3">The sequence shown here is derived from an EMBL/GenBank/DDBJ whole genome shotgun (WGS) entry which is preliminary data.</text>
</comment>
<dbReference type="Pfam" id="PF05699">
    <property type="entry name" value="Dimer_Tnp_hAT"/>
    <property type="match status" value="1"/>
</dbReference>
<gene>
    <name evidence="3" type="ORF">MBJ925_LOCUS17002</name>
</gene>
<dbReference type="Pfam" id="PF14291">
    <property type="entry name" value="DUF4371"/>
    <property type="match status" value="1"/>
</dbReference>